<dbReference type="Proteomes" id="UP000002009">
    <property type="component" value="Chromosome 13"/>
</dbReference>
<keyword evidence="3" id="KW-1185">Reference proteome</keyword>
<dbReference type="GeneID" id="8248456"/>
<evidence type="ECO:0000256" key="1">
    <source>
        <dbReference type="SAM" id="MobiDB-lite"/>
    </source>
</evidence>
<dbReference type="OrthoDB" id="498059at2759"/>
<dbReference type="KEGG" id="mis:MICPUN_63657"/>
<dbReference type="RefSeq" id="XP_002505770.1">
    <property type="nucleotide sequence ID" value="XM_002505724.1"/>
</dbReference>
<dbReference type="Pfam" id="PF08757">
    <property type="entry name" value="CotH"/>
    <property type="match status" value="1"/>
</dbReference>
<name>C1EF43_MICCC</name>
<protein>
    <submittedName>
        <fullName evidence="2">Uncharacterized protein</fullName>
    </submittedName>
</protein>
<dbReference type="InParanoid" id="C1EF43"/>
<sequence length="1251" mass="135793">MFSNRFSPSVSWRGPFQRSNRRGNVGFERFQVRTLTSFGMISAYLPISSPIGVWVHGIEIDWAPGAESEGGFRWRHRPRKVALSSPFSSSPRAHRGRKRAGMVAIPPALRPAWRRRLLLRLLLPLFLAVSLATGVARADEAAHPTRSPVRDENVFFDAYEWPVGPALEGLPRASANEDEGLLVATSSSSSCDGRDAALLRVSPWPGCGAQVTLALGWNVGSADDDDDDDDDDDAFLIASLGAAGRHASATIAHVPQDSGMSALALAMPSNDPLATTAVLDTAVRLLDALPRTEIVSVWALSNTYGRPRPELLADFRELRLGGRGHAAGALRAALAAASAAALGGGASTTLTGLGTDGDRVEDEAWSRSTLEVLRESSRVLDHAEGPVARDLIVVAPRVFDVYDGGSRDGGGEHWEKSRGLFGGGRWFPSLLTVDRMARNGSVDDASALASRMARRRRRIYRAGLCGADAASRSVASVGGETGSVVAAPVVGALRAASPAPWSCPERRAGDAVALFVDVASDVASADVAAPTNRSSSWCPVRVPLPSGAPTAHLSRATCVASAAATDEYPYPAGDAVTLRMDDAERADFDDKRSFLRGTWEEMVSAKRKMSLAVELGSGEHVDGSRATAKFRGVSSFRDCVRKSLAVNLKGKTWRRLSPGAASDKFLLVSMCYDDRYLKTARVLKMAKAVGAFPHATPRYVRLLVENRREGKVENHGLYLLMADPTSGVTDAKARPAAVVRRRNDAYRSTSEEKGKPDVKFPKVDGPGEDIADALTLAEYDNVARVALTCEPEERCFDQLDRVLDVNQYLRWLALMTFVDSGDHVDEAWFYASDTAAPESLSAVRSNLNANSNDVEVPHTVHASWRFETHAWDPDDSFQSCHHGGENALPDPHGTLKCAEGDVDNVLLRSRDVYARYMDWLEWTLRFGMDRRTATRLAKEATDDLFAVLADDDTAFGLAELRAANSSATTSAENARDDIRASGEWYSWLLEERRRVLLRRVGAWREKSGILTPRIGFFANFTERFPRTAMSSGAGPLELSFDASERAYDAGLFQELALSGVRLTNRGRAPARVFDPETGASRFVVRVGFDPTVVYRGRSYVARAEEFAVACWNGRDVAEGGIYNDPIDAAPRCDVRTSEDAQYVVRPSIGNATVSIGFESVPGRKSGTLDTGVLCGGCELELGTVSLHHTHWLGFEDGIVGENADGTRAFAFEYERSDDSYPARGGGNGREPGLPPRAPRRRRRRVRVRGDP</sequence>
<feature type="region of interest" description="Disordered" evidence="1">
    <location>
        <begin position="1215"/>
        <end position="1251"/>
    </location>
</feature>
<evidence type="ECO:0000313" key="3">
    <source>
        <dbReference type="Proteomes" id="UP000002009"/>
    </source>
</evidence>
<dbReference type="InterPro" id="IPR014867">
    <property type="entry name" value="Spore_coat_CotH_CotH2/3/7"/>
</dbReference>
<reference evidence="2 3" key="1">
    <citation type="journal article" date="2009" name="Science">
        <title>Green evolution and dynamic adaptations revealed by genomes of the marine picoeukaryotes Micromonas.</title>
        <authorList>
            <person name="Worden A.Z."/>
            <person name="Lee J.H."/>
            <person name="Mock T."/>
            <person name="Rouze P."/>
            <person name="Simmons M.P."/>
            <person name="Aerts A.L."/>
            <person name="Allen A.E."/>
            <person name="Cuvelier M.L."/>
            <person name="Derelle E."/>
            <person name="Everett M.V."/>
            <person name="Foulon E."/>
            <person name="Grimwood J."/>
            <person name="Gundlach H."/>
            <person name="Henrissat B."/>
            <person name="Napoli C."/>
            <person name="McDonald S.M."/>
            <person name="Parker M.S."/>
            <person name="Rombauts S."/>
            <person name="Salamov A."/>
            <person name="Von Dassow P."/>
            <person name="Badger J.H."/>
            <person name="Coutinho P.M."/>
            <person name="Demir E."/>
            <person name="Dubchak I."/>
            <person name="Gentemann C."/>
            <person name="Eikrem W."/>
            <person name="Gready J.E."/>
            <person name="John U."/>
            <person name="Lanier W."/>
            <person name="Lindquist E.A."/>
            <person name="Lucas S."/>
            <person name="Mayer K.F."/>
            <person name="Moreau H."/>
            <person name="Not F."/>
            <person name="Otillar R."/>
            <person name="Panaud O."/>
            <person name="Pangilinan J."/>
            <person name="Paulsen I."/>
            <person name="Piegu B."/>
            <person name="Poliakov A."/>
            <person name="Robbens S."/>
            <person name="Schmutz J."/>
            <person name="Toulza E."/>
            <person name="Wyss T."/>
            <person name="Zelensky A."/>
            <person name="Zhou K."/>
            <person name="Armbrust E.V."/>
            <person name="Bhattacharya D."/>
            <person name="Goodenough U.W."/>
            <person name="Van de Peer Y."/>
            <person name="Grigoriev I.V."/>
        </authorList>
    </citation>
    <scope>NUCLEOTIDE SEQUENCE [LARGE SCALE GENOMIC DNA]</scope>
    <source>
        <strain evidence="3">RCC299 / NOUM17</strain>
    </source>
</reference>
<feature type="region of interest" description="Disordered" evidence="1">
    <location>
        <begin position="742"/>
        <end position="762"/>
    </location>
</feature>
<accession>C1EF43</accession>
<evidence type="ECO:0000313" key="2">
    <source>
        <dbReference type="EMBL" id="ACO67028.1"/>
    </source>
</evidence>
<dbReference type="EMBL" id="CP001331">
    <property type="protein sequence ID" value="ACO67028.1"/>
    <property type="molecule type" value="Genomic_DNA"/>
</dbReference>
<organism evidence="2 3">
    <name type="scientific">Micromonas commoda (strain RCC299 / NOUM17 / CCMP2709)</name>
    <name type="common">Picoplanktonic green alga</name>
    <dbReference type="NCBI Taxonomy" id="296587"/>
    <lineage>
        <taxon>Eukaryota</taxon>
        <taxon>Viridiplantae</taxon>
        <taxon>Chlorophyta</taxon>
        <taxon>Mamiellophyceae</taxon>
        <taxon>Mamiellales</taxon>
        <taxon>Mamiellaceae</taxon>
        <taxon>Micromonas</taxon>
    </lineage>
</organism>
<gene>
    <name evidence="2" type="primary">COTH</name>
    <name evidence="2" type="ORF">MICPUN_63657</name>
</gene>
<proteinExistence type="predicted"/>
<feature type="compositionally biased region" description="Basic residues" evidence="1">
    <location>
        <begin position="1237"/>
        <end position="1251"/>
    </location>
</feature>
<dbReference type="AlphaFoldDB" id="C1EF43"/>